<dbReference type="GO" id="GO:0006450">
    <property type="term" value="P:regulation of translational fidelity"/>
    <property type="evidence" value="ECO:0007669"/>
    <property type="project" value="InterPro"/>
</dbReference>
<organism evidence="1">
    <name type="scientific">groundwater metagenome</name>
    <dbReference type="NCBI Taxonomy" id="717931"/>
    <lineage>
        <taxon>unclassified sequences</taxon>
        <taxon>metagenomes</taxon>
        <taxon>ecological metagenomes</taxon>
    </lineage>
</organism>
<dbReference type="InterPro" id="IPR036113">
    <property type="entry name" value="Asp/Glu-ADT_sf_sub_c"/>
</dbReference>
<dbReference type="EMBL" id="CCXY01000103">
    <property type="protein sequence ID" value="CEG12078.1"/>
    <property type="molecule type" value="Genomic_DNA"/>
</dbReference>
<proteinExistence type="predicted"/>
<dbReference type="EC" id="6.3.5.-" evidence="1"/>
<reference evidence="1" key="1">
    <citation type="submission" date="2014-09" db="EMBL/GenBank/DDBJ databases">
        <authorList>
            <person name="Probst J Alexander"/>
        </authorList>
    </citation>
    <scope>NUCLEOTIDE SEQUENCE</scope>
</reference>
<dbReference type="AlphaFoldDB" id="A0A098E7T6"/>
<keyword evidence="1" id="KW-0436">Ligase</keyword>
<evidence type="ECO:0000313" key="1">
    <source>
        <dbReference type="EMBL" id="CEG12078.1"/>
    </source>
</evidence>
<keyword evidence="1" id="KW-0808">Transferase</keyword>
<sequence>MDENKIKQIEDEGKKLIEDFSKSLERIEEKIKDDNMTWYVSDINTVTRKDEEGVEKNFKECLNRNAPKWEDGYVKVD</sequence>
<gene>
    <name evidence="1" type="ORF">MSIBF_A1910017</name>
</gene>
<dbReference type="GO" id="GO:0016874">
    <property type="term" value="F:ligase activity"/>
    <property type="evidence" value="ECO:0007669"/>
    <property type="project" value="UniProtKB-KW"/>
</dbReference>
<dbReference type="SUPFAM" id="SSF141000">
    <property type="entry name" value="Glu-tRNAGln amidotransferase C subunit"/>
    <property type="match status" value="1"/>
</dbReference>
<name>A0A098E7T6_9ZZZZ</name>
<dbReference type="GO" id="GO:0016740">
    <property type="term" value="F:transferase activity"/>
    <property type="evidence" value="ECO:0007669"/>
    <property type="project" value="UniProtKB-KW"/>
</dbReference>
<protein>
    <submittedName>
        <fullName evidence="1">Putative glutamyl-tRNA(Gln) amidotransferase subunit C</fullName>
        <ecNumber evidence="1">6.3.5.-</ecNumber>
    </submittedName>
</protein>
<accession>A0A098E7T6</accession>